<accession>A0A062VMS2</accession>
<keyword evidence="3" id="KW-1185">Reference proteome</keyword>
<evidence type="ECO:0000313" key="2">
    <source>
        <dbReference type="EMBL" id="KCZ99472.1"/>
    </source>
</evidence>
<dbReference type="EMBL" id="ARYM01000005">
    <property type="protein sequence ID" value="KCZ99472.1"/>
    <property type="molecule type" value="Genomic_DNA"/>
</dbReference>
<dbReference type="AlphaFoldDB" id="A0A062VMS2"/>
<feature type="compositionally biased region" description="Low complexity" evidence="1">
    <location>
        <begin position="35"/>
        <end position="45"/>
    </location>
</feature>
<dbReference type="Proteomes" id="UP000027100">
    <property type="component" value="Unassembled WGS sequence"/>
</dbReference>
<organism evidence="2 3">
    <name type="scientific">Hyphomonas polymorpha PS728</name>
    <dbReference type="NCBI Taxonomy" id="1280954"/>
    <lineage>
        <taxon>Bacteria</taxon>
        <taxon>Pseudomonadati</taxon>
        <taxon>Pseudomonadota</taxon>
        <taxon>Alphaproteobacteria</taxon>
        <taxon>Hyphomonadales</taxon>
        <taxon>Hyphomonadaceae</taxon>
        <taxon>Hyphomonas</taxon>
    </lineage>
</organism>
<name>A0A062VMS2_9PROT</name>
<evidence type="ECO:0000313" key="3">
    <source>
        <dbReference type="Proteomes" id="UP000027100"/>
    </source>
</evidence>
<evidence type="ECO:0000256" key="1">
    <source>
        <dbReference type="SAM" id="MobiDB-lite"/>
    </source>
</evidence>
<comment type="caution">
    <text evidence="2">The sequence shown here is derived from an EMBL/GenBank/DDBJ whole genome shotgun (WGS) entry which is preliminary data.</text>
</comment>
<dbReference type="STRING" id="1280954.HPO_06032"/>
<feature type="region of interest" description="Disordered" evidence="1">
    <location>
        <begin position="35"/>
        <end position="73"/>
    </location>
</feature>
<feature type="compositionally biased region" description="Basic and acidic residues" evidence="1">
    <location>
        <begin position="46"/>
        <end position="56"/>
    </location>
</feature>
<protein>
    <submittedName>
        <fullName evidence="2">Uncharacterized protein</fullName>
    </submittedName>
</protein>
<reference evidence="2 3" key="1">
    <citation type="journal article" date="2014" name="Antonie Van Leeuwenhoek">
        <title>Hyphomonas beringensis sp. nov. and Hyphomonas chukchiensis sp. nov., isolated from surface seawater of the Bering Sea and Chukchi Sea.</title>
        <authorList>
            <person name="Li C."/>
            <person name="Lai Q."/>
            <person name="Li G."/>
            <person name="Dong C."/>
            <person name="Wang J."/>
            <person name="Liao Y."/>
            <person name="Shao Z."/>
        </authorList>
    </citation>
    <scope>NUCLEOTIDE SEQUENCE [LARGE SCALE GENOMIC DNA]</scope>
    <source>
        <strain evidence="2 3">PS728</strain>
    </source>
</reference>
<gene>
    <name evidence="2" type="ORF">HPO_06032</name>
</gene>
<proteinExistence type="predicted"/>
<sequence length="73" mass="7856">MKKTPLDRLAMPRTSLSFALQSLASARRRWRQMIPGAEPVGPPGEEVSHYSGRPEDAVLGGGPESPVGKISDK</sequence>